<reference evidence="1" key="2">
    <citation type="submission" date="2020-11" db="EMBL/GenBank/DDBJ databases">
        <authorList>
            <person name="McCartney M.A."/>
            <person name="Auch B."/>
            <person name="Kono T."/>
            <person name="Mallez S."/>
            <person name="Becker A."/>
            <person name="Gohl D.M."/>
            <person name="Silverstein K.A.T."/>
            <person name="Koren S."/>
            <person name="Bechman K.B."/>
            <person name="Herman A."/>
            <person name="Abrahante J.E."/>
            <person name="Garbe J."/>
        </authorList>
    </citation>
    <scope>NUCLEOTIDE SEQUENCE</scope>
    <source>
        <strain evidence="1">Duluth1</strain>
        <tissue evidence="1">Whole animal</tissue>
    </source>
</reference>
<accession>A0A9D4NHP8</accession>
<proteinExistence type="predicted"/>
<sequence>MGIFYALKPEQCGNRILKAFANSLDPDETPQNMASHQDPNCILKPGMVVTFSPANITTDVGFNVNNISVKEIRTGNVTGDSKNKSCWPEPP</sequence>
<organism evidence="1 2">
    <name type="scientific">Dreissena polymorpha</name>
    <name type="common">Zebra mussel</name>
    <name type="synonym">Mytilus polymorpha</name>
    <dbReference type="NCBI Taxonomy" id="45954"/>
    <lineage>
        <taxon>Eukaryota</taxon>
        <taxon>Metazoa</taxon>
        <taxon>Spiralia</taxon>
        <taxon>Lophotrochozoa</taxon>
        <taxon>Mollusca</taxon>
        <taxon>Bivalvia</taxon>
        <taxon>Autobranchia</taxon>
        <taxon>Heteroconchia</taxon>
        <taxon>Euheterodonta</taxon>
        <taxon>Imparidentia</taxon>
        <taxon>Neoheterodontei</taxon>
        <taxon>Myida</taxon>
        <taxon>Dreissenoidea</taxon>
        <taxon>Dreissenidae</taxon>
        <taxon>Dreissena</taxon>
    </lineage>
</organism>
<dbReference type="EMBL" id="JAIWYP010000001">
    <property type="protein sequence ID" value="KAH3893704.1"/>
    <property type="molecule type" value="Genomic_DNA"/>
</dbReference>
<evidence type="ECO:0000313" key="2">
    <source>
        <dbReference type="Proteomes" id="UP000828390"/>
    </source>
</evidence>
<evidence type="ECO:0000313" key="1">
    <source>
        <dbReference type="EMBL" id="KAH3893704.1"/>
    </source>
</evidence>
<gene>
    <name evidence="1" type="ORF">DPMN_017854</name>
</gene>
<dbReference type="Proteomes" id="UP000828390">
    <property type="component" value="Unassembled WGS sequence"/>
</dbReference>
<protein>
    <submittedName>
        <fullName evidence="1">Uncharacterized protein</fullName>
    </submittedName>
</protein>
<name>A0A9D4NHP8_DREPO</name>
<keyword evidence="2" id="KW-1185">Reference proteome</keyword>
<dbReference type="AlphaFoldDB" id="A0A9D4NHP8"/>
<reference evidence="1" key="1">
    <citation type="journal article" date="2019" name="bioRxiv">
        <title>The Genome of the Zebra Mussel, Dreissena polymorpha: A Resource for Invasive Species Research.</title>
        <authorList>
            <person name="McCartney M.A."/>
            <person name="Auch B."/>
            <person name="Kono T."/>
            <person name="Mallez S."/>
            <person name="Zhang Y."/>
            <person name="Obille A."/>
            <person name="Becker A."/>
            <person name="Abrahante J.E."/>
            <person name="Garbe J."/>
            <person name="Badalamenti J.P."/>
            <person name="Herman A."/>
            <person name="Mangelson H."/>
            <person name="Liachko I."/>
            <person name="Sullivan S."/>
            <person name="Sone E.D."/>
            <person name="Koren S."/>
            <person name="Silverstein K.A.T."/>
            <person name="Beckman K.B."/>
            <person name="Gohl D.M."/>
        </authorList>
    </citation>
    <scope>NUCLEOTIDE SEQUENCE</scope>
    <source>
        <strain evidence="1">Duluth1</strain>
        <tissue evidence="1">Whole animal</tissue>
    </source>
</reference>
<comment type="caution">
    <text evidence="1">The sequence shown here is derived from an EMBL/GenBank/DDBJ whole genome shotgun (WGS) entry which is preliminary data.</text>
</comment>